<dbReference type="AlphaFoldDB" id="A0A8H6JYU1"/>
<evidence type="ECO:0000313" key="2">
    <source>
        <dbReference type="EMBL" id="KAF6821301.1"/>
    </source>
</evidence>
<dbReference type="Proteomes" id="UP000652219">
    <property type="component" value="Unassembled WGS sequence"/>
</dbReference>
<name>A0A8H6JYU1_9PEZI</name>
<accession>A0A8H6JYU1</accession>
<protein>
    <submittedName>
        <fullName evidence="2">Uncharacterized protein</fullName>
    </submittedName>
</protein>
<sequence>MRMGGVSPVPISPLRSTEVGGVDGCTAEADGRPGIGSSDLSLFIESAGGVIYPGCLGAPRAGVWMSNPPAARSPEEEGQRCARLGRARLPTRSMFNCEQNGLCGRANQWRTAPSTCIWDEEG</sequence>
<evidence type="ECO:0000256" key="1">
    <source>
        <dbReference type="SAM" id="MobiDB-lite"/>
    </source>
</evidence>
<comment type="caution">
    <text evidence="2">The sequence shown here is derived from an EMBL/GenBank/DDBJ whole genome shotgun (WGS) entry which is preliminary data.</text>
</comment>
<gene>
    <name evidence="2" type="ORF">CSOJ01_00307</name>
</gene>
<organism evidence="2 3">
    <name type="scientific">Colletotrichum sojae</name>
    <dbReference type="NCBI Taxonomy" id="2175907"/>
    <lineage>
        <taxon>Eukaryota</taxon>
        <taxon>Fungi</taxon>
        <taxon>Dikarya</taxon>
        <taxon>Ascomycota</taxon>
        <taxon>Pezizomycotina</taxon>
        <taxon>Sordariomycetes</taxon>
        <taxon>Hypocreomycetidae</taxon>
        <taxon>Glomerellales</taxon>
        <taxon>Glomerellaceae</taxon>
        <taxon>Colletotrichum</taxon>
        <taxon>Colletotrichum orchidearum species complex</taxon>
    </lineage>
</organism>
<evidence type="ECO:0000313" key="3">
    <source>
        <dbReference type="Proteomes" id="UP000652219"/>
    </source>
</evidence>
<reference evidence="2 3" key="1">
    <citation type="journal article" date="2020" name="Phytopathology">
        <title>Genome Sequence Resources of Colletotrichum truncatum, C. plurivorum, C. musicola, and C. sojae: Four Species Pathogenic to Soybean (Glycine max).</title>
        <authorList>
            <person name="Rogerio F."/>
            <person name="Boufleur T.R."/>
            <person name="Ciampi-Guillardi M."/>
            <person name="Sukno S.A."/>
            <person name="Thon M.R."/>
            <person name="Massola Junior N.S."/>
            <person name="Baroncelli R."/>
        </authorList>
    </citation>
    <scope>NUCLEOTIDE SEQUENCE [LARGE SCALE GENOMIC DNA]</scope>
    <source>
        <strain evidence="2 3">LFN0009</strain>
    </source>
</reference>
<feature type="region of interest" description="Disordered" evidence="1">
    <location>
        <begin position="1"/>
        <end position="30"/>
    </location>
</feature>
<keyword evidence="3" id="KW-1185">Reference proteome</keyword>
<dbReference type="EMBL" id="WIGN01000002">
    <property type="protein sequence ID" value="KAF6821301.1"/>
    <property type="molecule type" value="Genomic_DNA"/>
</dbReference>
<proteinExistence type="predicted"/>